<dbReference type="InterPro" id="IPR038750">
    <property type="entry name" value="YczE/YyaS-like"/>
</dbReference>
<sequence length="264" mass="27850">MPSLPRTSNRSATPTLIRLTPGEQLRAGRLPQRLVRLMVGLTLYGTAMAMMVRAGLGLDPWDVLHIGIAERTGLSMGTVVIVVGFAVLLLWIPLRQWPGLGTVANAVWIGIATDVGLRLIGEPDPLWARILLMIAAVVVNAVGGALYIGSQLGPGPRDGLMTGLHARTGLSLRLVRTSLELTVLAAGWLLGGVVGVGTVLYAVLIGPLVQLFLPWCTVRLDPERVRRVRSAGGPLVDAGDDPGEDVGIGARQHAVPQVEDVTGS</sequence>
<dbReference type="PANTHER" id="PTHR40078:SF1">
    <property type="entry name" value="INTEGRAL MEMBRANE PROTEIN"/>
    <property type="match status" value="1"/>
</dbReference>
<gene>
    <name evidence="3" type="ORF">P4R38_16555</name>
</gene>
<organism evidence="3 4">
    <name type="scientific">Luteipulveratus flavus</name>
    <dbReference type="NCBI Taxonomy" id="3031728"/>
    <lineage>
        <taxon>Bacteria</taxon>
        <taxon>Bacillati</taxon>
        <taxon>Actinomycetota</taxon>
        <taxon>Actinomycetes</taxon>
        <taxon>Micrococcales</taxon>
        <taxon>Dermacoccaceae</taxon>
        <taxon>Luteipulveratus</taxon>
    </lineage>
</organism>
<name>A0ABT6CAE2_9MICO</name>
<keyword evidence="2" id="KW-1133">Transmembrane helix</keyword>
<comment type="caution">
    <text evidence="3">The sequence shown here is derived from an EMBL/GenBank/DDBJ whole genome shotgun (WGS) entry which is preliminary data.</text>
</comment>
<dbReference type="RefSeq" id="WP_277193125.1">
    <property type="nucleotide sequence ID" value="NZ_JAROAV010000043.1"/>
</dbReference>
<evidence type="ECO:0008006" key="5">
    <source>
        <dbReference type="Google" id="ProtNLM"/>
    </source>
</evidence>
<keyword evidence="4" id="KW-1185">Reference proteome</keyword>
<feature type="transmembrane region" description="Helical" evidence="2">
    <location>
        <begin position="74"/>
        <end position="92"/>
    </location>
</feature>
<feature type="transmembrane region" description="Helical" evidence="2">
    <location>
        <begin position="126"/>
        <end position="149"/>
    </location>
</feature>
<evidence type="ECO:0000256" key="1">
    <source>
        <dbReference type="SAM" id="MobiDB-lite"/>
    </source>
</evidence>
<proteinExistence type="predicted"/>
<evidence type="ECO:0000313" key="3">
    <source>
        <dbReference type="EMBL" id="MDF8265860.1"/>
    </source>
</evidence>
<feature type="transmembrane region" description="Helical" evidence="2">
    <location>
        <begin position="34"/>
        <end position="54"/>
    </location>
</feature>
<keyword evidence="2" id="KW-0472">Membrane</keyword>
<evidence type="ECO:0000313" key="4">
    <source>
        <dbReference type="Proteomes" id="UP001528912"/>
    </source>
</evidence>
<keyword evidence="2" id="KW-0812">Transmembrane</keyword>
<reference evidence="3 4" key="1">
    <citation type="submission" date="2023-03" db="EMBL/GenBank/DDBJ databases">
        <title>YIM 133296 draft genome.</title>
        <authorList>
            <person name="Xiong L."/>
        </authorList>
    </citation>
    <scope>NUCLEOTIDE SEQUENCE [LARGE SCALE GENOMIC DNA]</scope>
    <source>
        <strain evidence="3 4">YIM 133296</strain>
    </source>
</reference>
<dbReference type="EMBL" id="JAROAV010000043">
    <property type="protein sequence ID" value="MDF8265860.1"/>
    <property type="molecule type" value="Genomic_DNA"/>
</dbReference>
<dbReference type="Pfam" id="PF19700">
    <property type="entry name" value="DUF6198"/>
    <property type="match status" value="1"/>
</dbReference>
<protein>
    <recommendedName>
        <fullName evidence="5">Membrane protein YczE</fullName>
    </recommendedName>
</protein>
<feature type="region of interest" description="Disordered" evidence="1">
    <location>
        <begin position="232"/>
        <end position="264"/>
    </location>
</feature>
<dbReference type="Proteomes" id="UP001528912">
    <property type="component" value="Unassembled WGS sequence"/>
</dbReference>
<dbReference type="PANTHER" id="PTHR40078">
    <property type="entry name" value="INTEGRAL MEMBRANE PROTEIN-RELATED"/>
    <property type="match status" value="1"/>
</dbReference>
<evidence type="ECO:0000256" key="2">
    <source>
        <dbReference type="SAM" id="Phobius"/>
    </source>
</evidence>
<feature type="transmembrane region" description="Helical" evidence="2">
    <location>
        <begin position="99"/>
        <end position="120"/>
    </location>
</feature>
<accession>A0ABT6CAE2</accession>